<dbReference type="Proteomes" id="UP001364472">
    <property type="component" value="Unassembled WGS sequence"/>
</dbReference>
<dbReference type="Pfam" id="PF13673">
    <property type="entry name" value="Acetyltransf_10"/>
    <property type="match status" value="1"/>
</dbReference>
<dbReference type="InterPro" id="IPR016181">
    <property type="entry name" value="Acyl_CoA_acyltransferase"/>
</dbReference>
<gene>
    <name evidence="4" type="ORF">WB794_12870</name>
</gene>
<dbReference type="PROSITE" id="PS51186">
    <property type="entry name" value="GNAT"/>
    <property type="match status" value="1"/>
</dbReference>
<keyword evidence="2 4" id="KW-0012">Acyltransferase</keyword>
<dbReference type="EMBL" id="JBBDHC010000023">
    <property type="protein sequence ID" value="MEJ1250564.1"/>
    <property type="molecule type" value="Genomic_DNA"/>
</dbReference>
<evidence type="ECO:0000313" key="4">
    <source>
        <dbReference type="EMBL" id="MEJ1250564.1"/>
    </source>
</evidence>
<dbReference type="Pfam" id="PF25559">
    <property type="entry name" value="DUF7931"/>
    <property type="match status" value="1"/>
</dbReference>
<accession>A0AAW9RD94</accession>
<dbReference type="InterPro" id="IPR057691">
    <property type="entry name" value="DUF7931"/>
</dbReference>
<evidence type="ECO:0000259" key="3">
    <source>
        <dbReference type="PROSITE" id="PS51186"/>
    </source>
</evidence>
<comment type="caution">
    <text evidence="4">The sequence shown here is derived from an EMBL/GenBank/DDBJ whole genome shotgun (WGS) entry which is preliminary data.</text>
</comment>
<dbReference type="SUPFAM" id="SSF55729">
    <property type="entry name" value="Acyl-CoA N-acyltransferases (Nat)"/>
    <property type="match status" value="1"/>
</dbReference>
<dbReference type="AlphaFoldDB" id="A0AAW9RD94"/>
<evidence type="ECO:0000313" key="5">
    <source>
        <dbReference type="Proteomes" id="UP001364472"/>
    </source>
</evidence>
<evidence type="ECO:0000256" key="2">
    <source>
        <dbReference type="ARBA" id="ARBA00023315"/>
    </source>
</evidence>
<dbReference type="InterPro" id="IPR050832">
    <property type="entry name" value="Bact_Acetyltransf"/>
</dbReference>
<organism evidence="4 5">
    <name type="scientific">Denitratimonas tolerans</name>
    <dbReference type="NCBI Taxonomy" id="1338420"/>
    <lineage>
        <taxon>Bacteria</taxon>
        <taxon>Pseudomonadati</taxon>
        <taxon>Pseudomonadota</taxon>
        <taxon>Gammaproteobacteria</taxon>
        <taxon>Lysobacterales</taxon>
        <taxon>Lysobacteraceae</taxon>
        <taxon>Denitratimonas</taxon>
    </lineage>
</organism>
<protein>
    <submittedName>
        <fullName evidence="4">GNAT family N-acetyltransferase</fullName>
        <ecNumber evidence="4">2.3.1.-</ecNumber>
    </submittedName>
</protein>
<dbReference type="PANTHER" id="PTHR43877:SF1">
    <property type="entry name" value="ACETYLTRANSFERASE"/>
    <property type="match status" value="1"/>
</dbReference>
<keyword evidence="5" id="KW-1185">Reference proteome</keyword>
<evidence type="ECO:0000256" key="1">
    <source>
        <dbReference type="ARBA" id="ARBA00022679"/>
    </source>
</evidence>
<dbReference type="Gene3D" id="3.40.630.30">
    <property type="match status" value="1"/>
</dbReference>
<dbReference type="CDD" id="cd04301">
    <property type="entry name" value="NAT_SF"/>
    <property type="match status" value="1"/>
</dbReference>
<keyword evidence="1 4" id="KW-0808">Transferase</keyword>
<dbReference type="InterPro" id="IPR000182">
    <property type="entry name" value="GNAT_dom"/>
</dbReference>
<dbReference type="GO" id="GO:0016747">
    <property type="term" value="F:acyltransferase activity, transferring groups other than amino-acyl groups"/>
    <property type="evidence" value="ECO:0007669"/>
    <property type="project" value="InterPro"/>
</dbReference>
<sequence length="305" mass="34166">MSPSDFRIELADYAEHLADLRAVREPVFIREQNCPPELEWDELDPQSVHVLARDASGAPIGTARLTPLHTIGRMAVLADWRGRGVGAALLQDLIERARALGHPAIELHAQTHAIGFYERFGFTAFGPEYDEAGIRHRSMRLDLGPTDERALRETDSPAQVADLTLELIGRARRELSIYTRDLDPAILDSRAASEALRAFTIGTRNTMARVLVHDLRRAVREGHALIALAQRLPSHFAIRVVEEEPDVQYAAAFVANDRGGYLFRPIATRFEASASLLDPARNRQLLAYFNEVWERARPASELRPL</sequence>
<dbReference type="EC" id="2.3.1.-" evidence="4"/>
<dbReference type="RefSeq" id="WP_337336267.1">
    <property type="nucleotide sequence ID" value="NZ_JBBDHC010000023.1"/>
</dbReference>
<name>A0AAW9RD94_9GAMM</name>
<dbReference type="PANTHER" id="PTHR43877">
    <property type="entry name" value="AMINOALKYLPHOSPHONATE N-ACETYLTRANSFERASE-RELATED-RELATED"/>
    <property type="match status" value="1"/>
</dbReference>
<feature type="domain" description="N-acetyltransferase" evidence="3">
    <location>
        <begin position="8"/>
        <end position="144"/>
    </location>
</feature>
<reference evidence="4 5" key="1">
    <citation type="journal article" date="2016" name="Antonie Van Leeuwenhoek">
        <title>Denitratimonas tolerans gen. nov., sp. nov., a denitrifying bacterium isolated from a bioreactor for tannery wastewater treatment.</title>
        <authorList>
            <person name="Han S.I."/>
            <person name="Kim J.O."/>
            <person name="Lee Y.R."/>
            <person name="Ekpeghere K.I."/>
            <person name="Koh S.C."/>
            <person name="Whang K.S."/>
        </authorList>
    </citation>
    <scope>NUCLEOTIDE SEQUENCE [LARGE SCALE GENOMIC DNA]</scope>
    <source>
        <strain evidence="4 5">KACC 17565</strain>
    </source>
</reference>
<proteinExistence type="predicted"/>